<dbReference type="Proteomes" id="UP000324748">
    <property type="component" value="Unassembled WGS sequence"/>
</dbReference>
<dbReference type="GO" id="GO:0009378">
    <property type="term" value="F:four-way junction helicase activity"/>
    <property type="evidence" value="ECO:0007669"/>
    <property type="project" value="TreeGrafter"/>
</dbReference>
<dbReference type="SMART" id="SM00487">
    <property type="entry name" value="DEXDc"/>
    <property type="match status" value="1"/>
</dbReference>
<evidence type="ECO:0000313" key="12">
    <source>
        <dbReference type="Proteomes" id="UP000324748"/>
    </source>
</evidence>
<dbReference type="PANTHER" id="PTHR13710">
    <property type="entry name" value="DNA HELICASE RECQ FAMILY MEMBER"/>
    <property type="match status" value="1"/>
</dbReference>
<dbReference type="PROSITE" id="PS51192">
    <property type="entry name" value="HELICASE_ATP_BIND_1"/>
    <property type="match status" value="1"/>
</dbReference>
<keyword evidence="5" id="KW-0413">Isomerase</keyword>
<dbReference type="Pfam" id="PF00271">
    <property type="entry name" value="Helicase_C"/>
    <property type="match status" value="1"/>
</dbReference>
<evidence type="ECO:0000259" key="9">
    <source>
        <dbReference type="PROSITE" id="PS51192"/>
    </source>
</evidence>
<name>A0A5B0NG39_PUCGR</name>
<dbReference type="GO" id="GO:0000724">
    <property type="term" value="P:double-strand break repair via homologous recombination"/>
    <property type="evidence" value="ECO:0007669"/>
    <property type="project" value="TreeGrafter"/>
</dbReference>
<dbReference type="EMBL" id="VSWC01000105">
    <property type="protein sequence ID" value="KAA1087574.1"/>
    <property type="molecule type" value="Genomic_DNA"/>
</dbReference>
<keyword evidence="3" id="KW-0067">ATP-binding</keyword>
<feature type="region of interest" description="Disordered" evidence="8">
    <location>
        <begin position="627"/>
        <end position="659"/>
    </location>
</feature>
<feature type="region of interest" description="Disordered" evidence="8">
    <location>
        <begin position="506"/>
        <end position="537"/>
    </location>
</feature>
<sequence>MASKAFVYEPIHILKKISRRNEDGLKASIAEKALQHWKVPAKPLQIESVSHLVRGQNTLILAGTGFGKSRIPELYYKLLVPTALGVILVLNPLDSLGDNQVLEKKRGGFSAINLTKLSFNETEAEKIRKGDYNFVYLSPEIFLNSKMWAETYFSDEFQHRLGLVVIDEAHVIYQWGIVESSHGKAKGSAMGRHEDRAIFRPGYGSMGAQLLTRNDKPVLLMSATCRPVAIEAIKKSLKLGNHNLKVVSGELTRPEIRIIRREVSTSVASARDLFEIFGLESETPDDLVVPTLIYSGSRNRTLQAMKVVTAARVGSAVPSRVLKANSTLIRRFHSCTGDSDKISVVDDFANEVFPVVSCTMALGMGQNWSRVRRVIHIGRGDPSAICQMIGRCGRDGRPGLAIFYVEKRRPRGKNNILDFVNLKEQSEDDRMDALAITPVCLRIAFAIDNSKGYIPTSFDDPEYIKEKLRETTEGFNMCECSNCFPDQACGLMNNIKKMTVDNMDDMMKEHWGPQPEQPPRKKTRAARGSRGPNPAKLSDECRSLFSLELIRTFDDLYTKMMPEDSIVSARDLFNQSHVDAIVKNILLIKDYWSLRKVIGGQTIEGQHEILIATINWFRLGPMVEDGHKRKREQENEKQARNTKKKIAGNCGSKRDPAVEEEQRLKKEEAARIKKAAQEEKAARKILDNAKKAADLAYMRELIRIAGEDAARRGVKNIHVQN</sequence>
<evidence type="ECO:0000256" key="1">
    <source>
        <dbReference type="ARBA" id="ARBA00005446"/>
    </source>
</evidence>
<accession>A0A5B0NG39</accession>
<keyword evidence="12" id="KW-1185">Reference proteome</keyword>
<gene>
    <name evidence="11" type="primary">SGS1_126</name>
    <name evidence="11" type="ORF">PGT21_033888</name>
</gene>
<evidence type="ECO:0000256" key="7">
    <source>
        <dbReference type="ARBA" id="ARBA00034808"/>
    </source>
</evidence>
<dbReference type="PROSITE" id="PS51194">
    <property type="entry name" value="HELICASE_CTER"/>
    <property type="match status" value="1"/>
</dbReference>
<dbReference type="InterPro" id="IPR011545">
    <property type="entry name" value="DEAD/DEAH_box_helicase_dom"/>
</dbReference>
<feature type="domain" description="Helicase ATP-binding" evidence="9">
    <location>
        <begin position="49"/>
        <end position="243"/>
    </location>
</feature>
<comment type="caution">
    <text evidence="11">The sequence shown here is derived from an EMBL/GenBank/DDBJ whole genome shotgun (WGS) entry which is preliminary data.</text>
</comment>
<evidence type="ECO:0000259" key="10">
    <source>
        <dbReference type="PROSITE" id="PS51194"/>
    </source>
</evidence>
<evidence type="ECO:0000256" key="4">
    <source>
        <dbReference type="ARBA" id="ARBA00023125"/>
    </source>
</evidence>
<dbReference type="EC" id="5.6.2.4" evidence="7"/>
<dbReference type="Gene3D" id="3.40.50.300">
    <property type="entry name" value="P-loop containing nucleotide triphosphate hydrolases"/>
    <property type="match status" value="2"/>
</dbReference>
<comment type="catalytic activity">
    <reaction evidence="6">
        <text>Couples ATP hydrolysis with the unwinding of duplex DNA by translocating in the 3'-5' direction.</text>
        <dbReference type="EC" id="5.6.2.4"/>
    </reaction>
</comment>
<evidence type="ECO:0000256" key="3">
    <source>
        <dbReference type="ARBA" id="ARBA00022840"/>
    </source>
</evidence>
<feature type="domain" description="Helicase C-terminal" evidence="10">
    <location>
        <begin position="283"/>
        <end position="435"/>
    </location>
</feature>
<dbReference type="Pfam" id="PF00270">
    <property type="entry name" value="DEAD"/>
    <property type="match status" value="1"/>
</dbReference>
<dbReference type="InterPro" id="IPR027417">
    <property type="entry name" value="P-loop_NTPase"/>
</dbReference>
<reference evidence="11 12" key="1">
    <citation type="submission" date="2019-05" db="EMBL/GenBank/DDBJ databases">
        <title>Emergence of the Ug99 lineage of the wheat stem rust pathogen through somatic hybridization.</title>
        <authorList>
            <person name="Li F."/>
            <person name="Upadhyaya N.M."/>
            <person name="Sperschneider J."/>
            <person name="Matny O."/>
            <person name="Nguyen-Phuc H."/>
            <person name="Mago R."/>
            <person name="Raley C."/>
            <person name="Miller M.E."/>
            <person name="Silverstein K.A.T."/>
            <person name="Henningsen E."/>
            <person name="Hirsch C.D."/>
            <person name="Visser B."/>
            <person name="Pretorius Z.A."/>
            <person name="Steffenson B.J."/>
            <person name="Schwessinger B."/>
            <person name="Dodds P.N."/>
            <person name="Figueroa M."/>
        </authorList>
    </citation>
    <scope>NUCLEOTIDE SEQUENCE [LARGE SCALE GENOMIC DNA]</scope>
    <source>
        <strain evidence="11">21-0</strain>
    </source>
</reference>
<dbReference type="InterPro" id="IPR014001">
    <property type="entry name" value="Helicase_ATP-bd"/>
</dbReference>
<dbReference type="InterPro" id="IPR001650">
    <property type="entry name" value="Helicase_C-like"/>
</dbReference>
<dbReference type="OrthoDB" id="5409596at2759"/>
<keyword evidence="11" id="KW-0347">Helicase</keyword>
<keyword evidence="2" id="KW-0547">Nucleotide-binding</keyword>
<protein>
    <recommendedName>
        <fullName evidence="7">DNA 3'-5' helicase</fullName>
        <ecNumber evidence="7">5.6.2.4</ecNumber>
    </recommendedName>
</protein>
<evidence type="ECO:0000256" key="8">
    <source>
        <dbReference type="SAM" id="MobiDB-lite"/>
    </source>
</evidence>
<keyword evidence="4" id="KW-0238">DNA-binding</keyword>
<proteinExistence type="inferred from homology"/>
<dbReference type="GO" id="GO:0005524">
    <property type="term" value="F:ATP binding"/>
    <property type="evidence" value="ECO:0007669"/>
    <property type="project" value="UniProtKB-KW"/>
</dbReference>
<evidence type="ECO:0000256" key="2">
    <source>
        <dbReference type="ARBA" id="ARBA00022741"/>
    </source>
</evidence>
<dbReference type="PANTHER" id="PTHR13710:SF105">
    <property type="entry name" value="ATP-DEPENDENT DNA HELICASE Q1"/>
    <property type="match status" value="1"/>
</dbReference>
<evidence type="ECO:0000256" key="6">
    <source>
        <dbReference type="ARBA" id="ARBA00034617"/>
    </source>
</evidence>
<dbReference type="GO" id="GO:0005737">
    <property type="term" value="C:cytoplasm"/>
    <property type="evidence" value="ECO:0007669"/>
    <property type="project" value="TreeGrafter"/>
</dbReference>
<comment type="similarity">
    <text evidence="1">Belongs to the helicase family. RecQ subfamily.</text>
</comment>
<dbReference type="GO" id="GO:0005694">
    <property type="term" value="C:chromosome"/>
    <property type="evidence" value="ECO:0007669"/>
    <property type="project" value="TreeGrafter"/>
</dbReference>
<organism evidence="11 12">
    <name type="scientific">Puccinia graminis f. sp. tritici</name>
    <dbReference type="NCBI Taxonomy" id="56615"/>
    <lineage>
        <taxon>Eukaryota</taxon>
        <taxon>Fungi</taxon>
        <taxon>Dikarya</taxon>
        <taxon>Basidiomycota</taxon>
        <taxon>Pucciniomycotina</taxon>
        <taxon>Pucciniomycetes</taxon>
        <taxon>Pucciniales</taxon>
        <taxon>Pucciniaceae</taxon>
        <taxon>Puccinia</taxon>
    </lineage>
</organism>
<evidence type="ECO:0000313" key="11">
    <source>
        <dbReference type="EMBL" id="KAA1087574.1"/>
    </source>
</evidence>
<dbReference type="SUPFAM" id="SSF52540">
    <property type="entry name" value="P-loop containing nucleoside triphosphate hydrolases"/>
    <property type="match status" value="1"/>
</dbReference>
<dbReference type="GO" id="GO:0003677">
    <property type="term" value="F:DNA binding"/>
    <property type="evidence" value="ECO:0007669"/>
    <property type="project" value="UniProtKB-KW"/>
</dbReference>
<dbReference type="AlphaFoldDB" id="A0A5B0NG39"/>
<evidence type="ECO:0000256" key="5">
    <source>
        <dbReference type="ARBA" id="ARBA00023235"/>
    </source>
</evidence>
<feature type="compositionally biased region" description="Basic and acidic residues" evidence="8">
    <location>
        <begin position="627"/>
        <end position="639"/>
    </location>
</feature>
<keyword evidence="11" id="KW-0378">Hydrolase</keyword>
<dbReference type="SMART" id="SM00490">
    <property type="entry name" value="HELICc"/>
    <property type="match status" value="1"/>
</dbReference>
<dbReference type="GO" id="GO:0043138">
    <property type="term" value="F:3'-5' DNA helicase activity"/>
    <property type="evidence" value="ECO:0007669"/>
    <property type="project" value="UniProtKB-EC"/>
</dbReference>